<dbReference type="EMBL" id="AGZN01000030">
    <property type="protein sequence ID" value="EKN24048.1"/>
    <property type="molecule type" value="Genomic_DNA"/>
</dbReference>
<organism evidence="2 3">
    <name type="scientific">Parabacteroides distasonis CL09T03C24</name>
    <dbReference type="NCBI Taxonomy" id="999417"/>
    <lineage>
        <taxon>Bacteria</taxon>
        <taxon>Pseudomonadati</taxon>
        <taxon>Bacteroidota</taxon>
        <taxon>Bacteroidia</taxon>
        <taxon>Bacteroidales</taxon>
        <taxon>Tannerellaceae</taxon>
        <taxon>Parabacteroides</taxon>
    </lineage>
</organism>
<dbReference type="InterPro" id="IPR045963">
    <property type="entry name" value="DUF6383"/>
</dbReference>
<evidence type="ECO:0000259" key="1">
    <source>
        <dbReference type="Pfam" id="PF19910"/>
    </source>
</evidence>
<sequence>MIFSLVEGKKDAYAEMSIGHKIISAIADDGKAVVYYIATTVLTSDNATIAAPAAAVFVTVGEETVKVVVK</sequence>
<gene>
    <name evidence="2" type="ORF">HMPREF1059_02955</name>
</gene>
<dbReference type="AlphaFoldDB" id="A0AAD2TNC0"/>
<protein>
    <recommendedName>
        <fullName evidence="1">DUF6383 domain-containing protein</fullName>
    </recommendedName>
</protein>
<name>A0AAD2TNC0_PARDI</name>
<accession>A0AAD2TNC0</accession>
<evidence type="ECO:0000313" key="3">
    <source>
        <dbReference type="Proteomes" id="UP000006262"/>
    </source>
</evidence>
<comment type="caution">
    <text evidence="2">The sequence shown here is derived from an EMBL/GenBank/DDBJ whole genome shotgun (WGS) entry which is preliminary data.</text>
</comment>
<reference evidence="2 3" key="1">
    <citation type="submission" date="2012-02" db="EMBL/GenBank/DDBJ databases">
        <title>The Genome Sequence of Parabacteroides distasonis CL09T03C24.</title>
        <authorList>
            <consortium name="The Broad Institute Genome Sequencing Platform"/>
            <person name="Earl A."/>
            <person name="Ward D."/>
            <person name="Feldgarden M."/>
            <person name="Gevers D."/>
            <person name="Zitomersky N.L."/>
            <person name="Coyne M.J."/>
            <person name="Comstock L.E."/>
            <person name="Young S.K."/>
            <person name="Zeng Q."/>
            <person name="Gargeya S."/>
            <person name="Fitzgerald M."/>
            <person name="Haas B."/>
            <person name="Abouelleil A."/>
            <person name="Alvarado L."/>
            <person name="Arachchi H.M."/>
            <person name="Berlin A."/>
            <person name="Chapman S.B."/>
            <person name="Gearin G."/>
            <person name="Goldberg J."/>
            <person name="Griggs A."/>
            <person name="Gujja S."/>
            <person name="Hansen M."/>
            <person name="Heiman D."/>
            <person name="Howarth C."/>
            <person name="Larimer J."/>
            <person name="Lui A."/>
            <person name="MacDonald P.J.P."/>
            <person name="McCowen C."/>
            <person name="Montmayeur A."/>
            <person name="Murphy C."/>
            <person name="Neiman D."/>
            <person name="Pearson M."/>
            <person name="Priest M."/>
            <person name="Roberts A."/>
            <person name="Saif S."/>
            <person name="Shea T."/>
            <person name="Sisk P."/>
            <person name="Stolte C."/>
            <person name="Sykes S."/>
            <person name="Wortman J."/>
            <person name="Nusbaum C."/>
            <person name="Birren B."/>
        </authorList>
    </citation>
    <scope>NUCLEOTIDE SEQUENCE [LARGE SCALE GENOMIC DNA]</scope>
    <source>
        <strain evidence="2 3">CL09T03C24</strain>
    </source>
</reference>
<evidence type="ECO:0000313" key="2">
    <source>
        <dbReference type="EMBL" id="EKN24048.1"/>
    </source>
</evidence>
<proteinExistence type="predicted"/>
<feature type="domain" description="DUF6383" evidence="1">
    <location>
        <begin position="37"/>
        <end position="69"/>
    </location>
</feature>
<dbReference type="Pfam" id="PF19910">
    <property type="entry name" value="DUF6383"/>
    <property type="match status" value="1"/>
</dbReference>
<dbReference type="Proteomes" id="UP000006262">
    <property type="component" value="Unassembled WGS sequence"/>
</dbReference>